<feature type="domain" description="Helix-hairpin-helix DNA-binding motif class 1" evidence="2">
    <location>
        <begin position="36"/>
        <end position="55"/>
    </location>
</feature>
<evidence type="ECO:0000259" key="2">
    <source>
        <dbReference type="SMART" id="SM00278"/>
    </source>
</evidence>
<dbReference type="OrthoDB" id="7510573at2"/>
<name>A0A5B8SY41_9GAMM</name>
<dbReference type="InterPro" id="IPR010994">
    <property type="entry name" value="RuvA_2-like"/>
</dbReference>
<dbReference type="RefSeq" id="WP_147184791.1">
    <property type="nucleotide sequence ID" value="NZ_CP042382.1"/>
</dbReference>
<dbReference type="NCBIfam" id="TIGR00426">
    <property type="entry name" value="competence protein ComEA helix-hairpin-helix repeat region"/>
    <property type="match status" value="1"/>
</dbReference>
<evidence type="ECO:0000313" key="3">
    <source>
        <dbReference type="EMBL" id="QEA39743.1"/>
    </source>
</evidence>
<keyword evidence="1" id="KW-0732">Signal</keyword>
<dbReference type="Gene3D" id="1.10.150.320">
    <property type="entry name" value="Photosystem II 12 kDa extrinsic protein"/>
    <property type="match status" value="1"/>
</dbReference>
<gene>
    <name evidence="3" type="ORF">FGL86_12120</name>
</gene>
<dbReference type="GO" id="GO:0015627">
    <property type="term" value="C:type II protein secretion system complex"/>
    <property type="evidence" value="ECO:0007669"/>
    <property type="project" value="TreeGrafter"/>
</dbReference>
<feature type="signal peptide" evidence="1">
    <location>
        <begin position="1"/>
        <end position="22"/>
    </location>
</feature>
<accession>A0A5B8SY41</accession>
<dbReference type="AlphaFoldDB" id="A0A5B8SY41"/>
<dbReference type="SUPFAM" id="SSF47781">
    <property type="entry name" value="RuvA domain 2-like"/>
    <property type="match status" value="1"/>
</dbReference>
<dbReference type="KEGG" id="paur:FGL86_12120"/>
<organism evidence="3 4">
    <name type="scientific">Pistricoccus aurantiacus</name>
    <dbReference type="NCBI Taxonomy" id="1883414"/>
    <lineage>
        <taxon>Bacteria</taxon>
        <taxon>Pseudomonadati</taxon>
        <taxon>Pseudomonadota</taxon>
        <taxon>Gammaproteobacteria</taxon>
        <taxon>Oceanospirillales</taxon>
        <taxon>Halomonadaceae</taxon>
        <taxon>Pistricoccus</taxon>
    </lineage>
</organism>
<keyword evidence="3" id="KW-0238">DNA-binding</keyword>
<sequence>MKALLRSCSIALLLSLSPFVMAQEVAPININTASAELLAELPGIGEIKASAIVENRQANGAFSSVDDLARVKGIGENTVDKLRDQIEL</sequence>
<dbReference type="GO" id="GO:0003677">
    <property type="term" value="F:DNA binding"/>
    <property type="evidence" value="ECO:0007669"/>
    <property type="project" value="UniProtKB-KW"/>
</dbReference>
<dbReference type="SMART" id="SM00278">
    <property type="entry name" value="HhH1"/>
    <property type="match status" value="2"/>
</dbReference>
<dbReference type="InterPro" id="IPR051675">
    <property type="entry name" value="Endo/Exo/Phosphatase_dom_1"/>
</dbReference>
<dbReference type="GO" id="GO:0015628">
    <property type="term" value="P:protein secretion by the type II secretion system"/>
    <property type="evidence" value="ECO:0007669"/>
    <property type="project" value="TreeGrafter"/>
</dbReference>
<evidence type="ECO:0000256" key="1">
    <source>
        <dbReference type="SAM" id="SignalP"/>
    </source>
</evidence>
<dbReference type="InterPro" id="IPR004509">
    <property type="entry name" value="Competence_ComEA_HhH"/>
</dbReference>
<dbReference type="EMBL" id="CP042382">
    <property type="protein sequence ID" value="QEA39743.1"/>
    <property type="molecule type" value="Genomic_DNA"/>
</dbReference>
<dbReference type="GO" id="GO:0006281">
    <property type="term" value="P:DNA repair"/>
    <property type="evidence" value="ECO:0007669"/>
    <property type="project" value="InterPro"/>
</dbReference>
<dbReference type="Proteomes" id="UP000321272">
    <property type="component" value="Chromosome"/>
</dbReference>
<feature type="domain" description="Helix-hairpin-helix DNA-binding motif class 1" evidence="2">
    <location>
        <begin position="66"/>
        <end position="85"/>
    </location>
</feature>
<evidence type="ECO:0000313" key="4">
    <source>
        <dbReference type="Proteomes" id="UP000321272"/>
    </source>
</evidence>
<reference evidence="3 4" key="1">
    <citation type="submission" date="2019-06" db="EMBL/GenBank/DDBJ databases">
        <title>Genome analyses of bacteria isolated from kimchi.</title>
        <authorList>
            <person name="Lee S."/>
            <person name="Ahn S."/>
            <person name="Roh S."/>
        </authorList>
    </citation>
    <scope>NUCLEOTIDE SEQUENCE [LARGE SCALE GENOMIC DNA]</scope>
    <source>
        <strain evidence="3 4">CBA4606</strain>
    </source>
</reference>
<proteinExistence type="predicted"/>
<protein>
    <submittedName>
        <fullName evidence="3">ComEA family DNA-binding protein</fullName>
    </submittedName>
</protein>
<dbReference type="PANTHER" id="PTHR21180:SF32">
    <property type="entry name" value="ENDONUCLEASE_EXONUCLEASE_PHOSPHATASE FAMILY DOMAIN-CONTAINING PROTEIN 1"/>
    <property type="match status" value="1"/>
</dbReference>
<dbReference type="PANTHER" id="PTHR21180">
    <property type="entry name" value="ENDONUCLEASE/EXONUCLEASE/PHOSPHATASE FAMILY DOMAIN-CONTAINING PROTEIN 1"/>
    <property type="match status" value="1"/>
</dbReference>
<dbReference type="Pfam" id="PF12836">
    <property type="entry name" value="HHH_3"/>
    <property type="match status" value="1"/>
</dbReference>
<feature type="chain" id="PRO_5022902111" evidence="1">
    <location>
        <begin position="23"/>
        <end position="88"/>
    </location>
</feature>
<dbReference type="InterPro" id="IPR003583">
    <property type="entry name" value="Hlx-hairpin-Hlx_DNA-bd_motif"/>
</dbReference>
<keyword evidence="4" id="KW-1185">Reference proteome</keyword>